<proteinExistence type="predicted"/>
<gene>
    <name evidence="4" type="ORF">JD844_015276</name>
</gene>
<organism evidence="4 5">
    <name type="scientific">Phrynosoma platyrhinos</name>
    <name type="common">Desert horned lizard</name>
    <dbReference type="NCBI Taxonomy" id="52577"/>
    <lineage>
        <taxon>Eukaryota</taxon>
        <taxon>Metazoa</taxon>
        <taxon>Chordata</taxon>
        <taxon>Craniata</taxon>
        <taxon>Vertebrata</taxon>
        <taxon>Euteleostomi</taxon>
        <taxon>Lepidosauria</taxon>
        <taxon>Squamata</taxon>
        <taxon>Bifurcata</taxon>
        <taxon>Unidentata</taxon>
        <taxon>Episquamata</taxon>
        <taxon>Toxicofera</taxon>
        <taxon>Iguania</taxon>
        <taxon>Phrynosomatidae</taxon>
        <taxon>Phrynosomatinae</taxon>
        <taxon>Phrynosoma</taxon>
    </lineage>
</organism>
<dbReference type="Gene3D" id="1.25.40.420">
    <property type="match status" value="1"/>
</dbReference>
<dbReference type="SMART" id="SM00875">
    <property type="entry name" value="BACK"/>
    <property type="match status" value="1"/>
</dbReference>
<dbReference type="InterPro" id="IPR011705">
    <property type="entry name" value="BACK"/>
</dbReference>
<dbReference type="PANTHER" id="PTHR45632">
    <property type="entry name" value="LD33804P"/>
    <property type="match status" value="1"/>
</dbReference>
<keyword evidence="5" id="KW-1185">Reference proteome</keyword>
<comment type="caution">
    <text evidence="4">The sequence shown here is derived from an EMBL/GenBank/DDBJ whole genome shotgun (WGS) entry which is preliminary data.</text>
</comment>
<feature type="domain" description="BACK" evidence="3">
    <location>
        <begin position="67"/>
        <end position="174"/>
    </location>
</feature>
<dbReference type="Proteomes" id="UP000826234">
    <property type="component" value="Unassembled WGS sequence"/>
</dbReference>
<keyword evidence="1" id="KW-0880">Kelch repeat</keyword>
<evidence type="ECO:0000313" key="5">
    <source>
        <dbReference type="Proteomes" id="UP000826234"/>
    </source>
</evidence>
<dbReference type="Gene3D" id="3.30.710.10">
    <property type="entry name" value="Potassium Channel Kv1.1, Chain A"/>
    <property type="match status" value="1"/>
</dbReference>
<dbReference type="EMBL" id="JAIPUX010001211">
    <property type="protein sequence ID" value="KAH0625681.1"/>
    <property type="molecule type" value="Genomic_DNA"/>
</dbReference>
<evidence type="ECO:0000313" key="4">
    <source>
        <dbReference type="EMBL" id="KAH0625681.1"/>
    </source>
</evidence>
<accession>A0ABQ7T7M8</accession>
<keyword evidence="2" id="KW-0677">Repeat</keyword>
<evidence type="ECO:0000256" key="2">
    <source>
        <dbReference type="ARBA" id="ARBA00022737"/>
    </source>
</evidence>
<dbReference type="Pfam" id="PF07707">
    <property type="entry name" value="BACK"/>
    <property type="match status" value="1"/>
</dbReference>
<reference evidence="4 5" key="1">
    <citation type="journal article" date="2022" name="Gigascience">
        <title>A chromosome-level genome assembly and annotation of the desert horned lizard, Phrynosoma platyrhinos, provides insight into chromosomal rearrangements among reptiles.</title>
        <authorList>
            <person name="Koochekian N."/>
            <person name="Ascanio A."/>
            <person name="Farleigh K."/>
            <person name="Card D.C."/>
            <person name="Schield D.R."/>
            <person name="Castoe T.A."/>
            <person name="Jezkova T."/>
        </authorList>
    </citation>
    <scope>NUCLEOTIDE SEQUENCE [LARGE SCALE GENOMIC DNA]</scope>
    <source>
        <strain evidence="4">NK-2021</strain>
    </source>
</reference>
<dbReference type="InterPro" id="IPR015915">
    <property type="entry name" value="Kelch-typ_b-propeller"/>
</dbReference>
<sequence length="287" mass="32481">MDQEEVQIRGISYDAMRRILDFIYTSELEIGLSNVEEILSAACQLQIPEVMRFCCDFLAAWVDAENILDVYRLADLFGLGRLSDQLDSFVLKNFVGFSRTEAYRRMSPAKLLTLLSSDRLRVGSENEVYEGALLYHFTPEQLETDRGVSLTRSPRLLEAVRFPLMEAGVLQRLHDKLGPCPLKETVAAALAYHRNEALQPVLQTPRTRLRSDFRCVVGFGGMHASPSTALSSQAWFLNPFLRDWRPFTTASAPLMSNQGVAVFNNFVYLVGGDNNVRGFRAEARCWR</sequence>
<dbReference type="PANTHER" id="PTHR45632:SF5">
    <property type="entry name" value="KELCH-LIKE PROTEIN 22"/>
    <property type="match status" value="1"/>
</dbReference>
<name>A0ABQ7T7M8_PHRPL</name>
<dbReference type="SUPFAM" id="SSF117281">
    <property type="entry name" value="Kelch motif"/>
    <property type="match status" value="1"/>
</dbReference>
<evidence type="ECO:0000259" key="3">
    <source>
        <dbReference type="SMART" id="SM00875"/>
    </source>
</evidence>
<dbReference type="SUPFAM" id="SSF54695">
    <property type="entry name" value="POZ domain"/>
    <property type="match status" value="1"/>
</dbReference>
<dbReference type="InterPro" id="IPR011333">
    <property type="entry name" value="SKP1/BTB/POZ_sf"/>
</dbReference>
<dbReference type="Pfam" id="PF00651">
    <property type="entry name" value="BTB"/>
    <property type="match status" value="1"/>
</dbReference>
<dbReference type="InterPro" id="IPR000210">
    <property type="entry name" value="BTB/POZ_dom"/>
</dbReference>
<evidence type="ECO:0000256" key="1">
    <source>
        <dbReference type="ARBA" id="ARBA00022441"/>
    </source>
</evidence>
<protein>
    <recommendedName>
        <fullName evidence="3">BACK domain-containing protein</fullName>
    </recommendedName>
</protein>